<reference evidence="3 4" key="1">
    <citation type="submission" date="2024-09" db="EMBL/GenBank/DDBJ databases">
        <authorList>
            <person name="Sun Q."/>
            <person name="Mori K."/>
        </authorList>
    </citation>
    <scope>NUCLEOTIDE SEQUENCE [LARGE SCALE GENOMIC DNA]</scope>
    <source>
        <strain evidence="3 4">JCM 13519</strain>
    </source>
</reference>
<keyword evidence="2" id="KW-0812">Transmembrane</keyword>
<dbReference type="EMBL" id="JBHMBH010000026">
    <property type="protein sequence ID" value="MFB9714788.1"/>
    <property type="molecule type" value="Genomic_DNA"/>
</dbReference>
<feature type="transmembrane region" description="Helical" evidence="2">
    <location>
        <begin position="172"/>
        <end position="191"/>
    </location>
</feature>
<organism evidence="3 4">
    <name type="scientific">Arthrobacter methylotrophus</name>
    <dbReference type="NCBI Taxonomy" id="121291"/>
    <lineage>
        <taxon>Bacteria</taxon>
        <taxon>Bacillati</taxon>
        <taxon>Actinomycetota</taxon>
        <taxon>Actinomycetes</taxon>
        <taxon>Micrococcales</taxon>
        <taxon>Micrococcaceae</taxon>
        <taxon>Arthrobacter</taxon>
    </lineage>
</organism>
<name>A0ABV5UQH4_9MICC</name>
<dbReference type="RefSeq" id="WP_345047148.1">
    <property type="nucleotide sequence ID" value="NZ_BAABED010000001.1"/>
</dbReference>
<evidence type="ECO:0000256" key="2">
    <source>
        <dbReference type="SAM" id="Phobius"/>
    </source>
</evidence>
<sequence length="965" mass="98612">MGEPVTTTGSIDAKLTLDLSQWDRAVAQVKAESRDVGALDPKIKVDANVAEAVAKLDSVAIAEQRLETATRQAANTASVAYVANERLAAVMEKRGRTDLQVTAATEAAARADRNAEASEIKLLAATDALNKAKAEAVRKSLEEAAANEVVSKSDDKQAESAKRAGQAQQGNISALGVFIALAPALLGPVAAISAAAVGLGVAFGGMAAGGVAAIMGIKKEMADGTAVGNQYAAGLGNLKSDLDQLSTSSANAMLGSFNSIVADINVSMPFLNQMLSEGAAELGHMGDTALRGVLSGLQQMNPLIQDGAVQLEKFVTWLFSFTGTNGFTEFIQYARDNLPATMQLIENLVTVAGHILAAFAPLGPVVLGFLNGLTDVLNALPLPVLAGLVSTAATIPTAFGIASAVVGKFGETAALSALQVTIFGTAINLAVPVVGILTAILAGVGMAFAASAASTQQATSSTQDYTQALKDDNEQLGINVRAQAAKALSDAGAYDAARTLGVSQTVLTDALMGVAGAQDIVNDAVKKGTAYTEDNTQKVHTGGTANLVMSDSQKKTASAIALVTGQLGIQTAAIDKNKQGIIDQKAAMDTTTGALTAQQIALQQQAAQYGSSVPVYQAAVKSQQDVAAQTAQTTANMIQQNDAAGLLKMTLDGLNGKAISAAQAQNAFDSQLANMGTHVDQVGKTVQFTTANIGDMSAASVALRGQLNSQVSGLQAVVEANGGLNDSTGQAKAEMEKMRQQIIDNAVAHGVDKDAVTAYVDKLLTIPASVPPTKLQIDKAKAEADIAAFQAHVDAIHGKTIDLITRESTQKTADTLGTRTDPVTGEQSTYVSTPGVAEAPGNGGVGTATGGSMWIARAQGGMVNYLASGGFPGGPSGTDTVPAWLTPKEFVVKRASAESIGLSNLNYMNATGQLPPQGQAVNVSVTVQNPFTGEEVQAVVKSVAVSAASAAITAANQDASRRPSR</sequence>
<comment type="caution">
    <text evidence="3">The sequence shown here is derived from an EMBL/GenBank/DDBJ whole genome shotgun (WGS) entry which is preliminary data.</text>
</comment>
<feature type="transmembrane region" description="Helical" evidence="2">
    <location>
        <begin position="427"/>
        <end position="450"/>
    </location>
</feature>
<feature type="region of interest" description="Disordered" evidence="1">
    <location>
        <begin position="145"/>
        <end position="164"/>
    </location>
</feature>
<keyword evidence="2" id="KW-0472">Membrane</keyword>
<evidence type="ECO:0000256" key="1">
    <source>
        <dbReference type="SAM" id="MobiDB-lite"/>
    </source>
</evidence>
<evidence type="ECO:0008006" key="5">
    <source>
        <dbReference type="Google" id="ProtNLM"/>
    </source>
</evidence>
<evidence type="ECO:0000313" key="4">
    <source>
        <dbReference type="Proteomes" id="UP001589536"/>
    </source>
</evidence>
<feature type="transmembrane region" description="Helical" evidence="2">
    <location>
        <begin position="382"/>
        <end position="406"/>
    </location>
</feature>
<proteinExistence type="predicted"/>
<keyword evidence="4" id="KW-1185">Reference proteome</keyword>
<feature type="transmembrane region" description="Helical" evidence="2">
    <location>
        <begin position="348"/>
        <end position="370"/>
    </location>
</feature>
<accession>A0ABV5UQH4</accession>
<dbReference type="Proteomes" id="UP001589536">
    <property type="component" value="Unassembled WGS sequence"/>
</dbReference>
<protein>
    <recommendedName>
        <fullName evidence="5">Bacteriophage tail tape measure N-terminal domain-containing protein</fullName>
    </recommendedName>
</protein>
<feature type="region of interest" description="Disordered" evidence="1">
    <location>
        <begin position="815"/>
        <end position="844"/>
    </location>
</feature>
<feature type="compositionally biased region" description="Basic and acidic residues" evidence="1">
    <location>
        <begin position="151"/>
        <end position="162"/>
    </location>
</feature>
<feature type="transmembrane region" description="Helical" evidence="2">
    <location>
        <begin position="197"/>
        <end position="217"/>
    </location>
</feature>
<keyword evidence="2" id="KW-1133">Transmembrane helix</keyword>
<evidence type="ECO:0000313" key="3">
    <source>
        <dbReference type="EMBL" id="MFB9714788.1"/>
    </source>
</evidence>
<gene>
    <name evidence="3" type="ORF">ACFFPI_11710</name>
</gene>